<comment type="caution">
    <text evidence="7">The sequence shown here is derived from an EMBL/GenBank/DDBJ whole genome shotgun (WGS) entry which is preliminary data.</text>
</comment>
<dbReference type="SUPFAM" id="SSF53807">
    <property type="entry name" value="Helical backbone' metal receptor"/>
    <property type="match status" value="1"/>
</dbReference>
<name>A0A7X6I094_9ACTN</name>
<keyword evidence="4 5" id="KW-0732">Signal</keyword>
<evidence type="ECO:0000313" key="8">
    <source>
        <dbReference type="Proteomes" id="UP000578686"/>
    </source>
</evidence>
<comment type="similarity">
    <text evidence="2">Belongs to the bacterial solute-binding protein 8 family.</text>
</comment>
<gene>
    <name evidence="7" type="ORF">HCN56_17750</name>
</gene>
<dbReference type="Pfam" id="PF01497">
    <property type="entry name" value="Peripla_BP_2"/>
    <property type="match status" value="1"/>
</dbReference>
<comment type="subcellular location">
    <subcellularLocation>
        <location evidence="1">Cell envelope</location>
    </subcellularLocation>
</comment>
<dbReference type="RefSeq" id="WP_167972315.1">
    <property type="nucleotide sequence ID" value="NZ_BHZG01000288.1"/>
</dbReference>
<feature type="signal peptide" evidence="5">
    <location>
        <begin position="1"/>
        <end position="20"/>
    </location>
</feature>
<evidence type="ECO:0000256" key="4">
    <source>
        <dbReference type="ARBA" id="ARBA00022729"/>
    </source>
</evidence>
<evidence type="ECO:0000256" key="5">
    <source>
        <dbReference type="SAM" id="SignalP"/>
    </source>
</evidence>
<feature type="domain" description="Fe/B12 periplasmic-binding" evidence="6">
    <location>
        <begin position="66"/>
        <end position="334"/>
    </location>
</feature>
<sequence length="334" mass="35040">MSRFVLGRSKVAVTSGAVAAALLLAACGSDDSGSDQGGGDDTAGESTTITVEATNGSVEVPVEPQRVVALDNTSMQTLKAFGVEPVAVPKPLIANIPEVQDWHGDDSILDAGLHHEPQLEAVSEAEPDLIIGGYRFSQYTDDLEKIATTIEITPGQESPGEWVEGLKNQTEILGEIFNKQDEAAAIIEEFDAAVAAATEATSGETVFLGAAGGGSVDNGAGRIGRIIAPLDLSDVFADEDLDSGAHHNDSGLAPETVAQYNPDWMIAFDFDAATGTEGASPAREIIDSQEAWADTTFVQEDQIIILPTPFYVTEGIHAYTEVYRQIADAFTGAA</sequence>
<dbReference type="GO" id="GO:1901678">
    <property type="term" value="P:iron coordination entity transport"/>
    <property type="evidence" value="ECO:0007669"/>
    <property type="project" value="UniProtKB-ARBA"/>
</dbReference>
<keyword evidence="3" id="KW-0813">Transport</keyword>
<dbReference type="InterPro" id="IPR002491">
    <property type="entry name" value="ABC_transptr_periplasmic_BD"/>
</dbReference>
<dbReference type="PROSITE" id="PS51257">
    <property type="entry name" value="PROKAR_LIPOPROTEIN"/>
    <property type="match status" value="1"/>
</dbReference>
<dbReference type="Proteomes" id="UP000578686">
    <property type="component" value="Unassembled WGS sequence"/>
</dbReference>
<feature type="chain" id="PRO_5031258130" evidence="5">
    <location>
        <begin position="21"/>
        <end position="334"/>
    </location>
</feature>
<dbReference type="InterPro" id="IPR051313">
    <property type="entry name" value="Bact_iron-sidero_bind"/>
</dbReference>
<protein>
    <submittedName>
        <fullName evidence="7">ABC transporter substrate-binding protein</fullName>
    </submittedName>
</protein>
<dbReference type="PROSITE" id="PS50983">
    <property type="entry name" value="FE_B12_PBP"/>
    <property type="match status" value="1"/>
</dbReference>
<evidence type="ECO:0000256" key="1">
    <source>
        <dbReference type="ARBA" id="ARBA00004196"/>
    </source>
</evidence>
<evidence type="ECO:0000259" key="6">
    <source>
        <dbReference type="PROSITE" id="PS50983"/>
    </source>
</evidence>
<dbReference type="PANTHER" id="PTHR30532">
    <property type="entry name" value="IRON III DICITRATE-BINDING PERIPLASMIC PROTEIN"/>
    <property type="match status" value="1"/>
</dbReference>
<evidence type="ECO:0000256" key="3">
    <source>
        <dbReference type="ARBA" id="ARBA00022448"/>
    </source>
</evidence>
<accession>A0A7X6I094</accession>
<evidence type="ECO:0000313" key="7">
    <source>
        <dbReference type="EMBL" id="NJQ07380.1"/>
    </source>
</evidence>
<keyword evidence="8" id="KW-1185">Reference proteome</keyword>
<dbReference type="AlphaFoldDB" id="A0A7X6I094"/>
<evidence type="ECO:0000256" key="2">
    <source>
        <dbReference type="ARBA" id="ARBA00008814"/>
    </source>
</evidence>
<dbReference type="GO" id="GO:0030288">
    <property type="term" value="C:outer membrane-bounded periplasmic space"/>
    <property type="evidence" value="ECO:0007669"/>
    <property type="project" value="TreeGrafter"/>
</dbReference>
<reference evidence="7 8" key="1">
    <citation type="submission" date="2020-03" db="EMBL/GenBank/DDBJ databases">
        <title>Draft genome of Streptomyces sp. ventii, isolated from the Axial Seamount in the Pacific Ocean, and resequencing of the two type strains Streptomyces lonarensis strain NCL 716 and Streptomyces bohaiensis strain 11A07.</title>
        <authorList>
            <person name="Loughran R.M."/>
            <person name="Pfannmuller K.M."/>
            <person name="Wasson B.J."/>
            <person name="Deadmond M.C."/>
            <person name="Paddock B.E."/>
            <person name="Koyack M.J."/>
            <person name="Gallegos D.A."/>
            <person name="Mitchell E.A."/>
            <person name="Ushijima B."/>
            <person name="Saw J.H."/>
            <person name="Mcphail K.L."/>
            <person name="Videau P."/>
        </authorList>
    </citation>
    <scope>NUCLEOTIDE SEQUENCE [LARGE SCALE GENOMIC DNA]</scope>
    <source>
        <strain evidence="7 8">NCL716</strain>
    </source>
</reference>
<organism evidence="7 8">
    <name type="scientific">Streptomyces lonarensis</name>
    <dbReference type="NCBI Taxonomy" id="700599"/>
    <lineage>
        <taxon>Bacteria</taxon>
        <taxon>Bacillati</taxon>
        <taxon>Actinomycetota</taxon>
        <taxon>Actinomycetes</taxon>
        <taxon>Kitasatosporales</taxon>
        <taxon>Streptomycetaceae</taxon>
        <taxon>Streptomyces</taxon>
    </lineage>
</organism>
<dbReference type="PANTHER" id="PTHR30532:SF28">
    <property type="entry name" value="PETROBACTIN-BINDING PROTEIN YCLQ"/>
    <property type="match status" value="1"/>
</dbReference>
<dbReference type="Gene3D" id="3.40.50.1980">
    <property type="entry name" value="Nitrogenase molybdenum iron protein domain"/>
    <property type="match status" value="2"/>
</dbReference>
<proteinExistence type="inferred from homology"/>
<dbReference type="EMBL" id="JAAVJD010000155">
    <property type="protein sequence ID" value="NJQ07380.1"/>
    <property type="molecule type" value="Genomic_DNA"/>
</dbReference>